<dbReference type="RefSeq" id="WP_123129175.1">
    <property type="nucleotide sequence ID" value="NZ_RJJD01000023.1"/>
</dbReference>
<dbReference type="GO" id="GO:0008811">
    <property type="term" value="F:chloramphenicol O-acetyltransferase activity"/>
    <property type="evidence" value="ECO:0007669"/>
    <property type="project" value="InterPro"/>
</dbReference>
<dbReference type="Proteomes" id="UP000272117">
    <property type="component" value="Unassembled WGS sequence"/>
</dbReference>
<dbReference type="PANTHER" id="PTHR38474">
    <property type="entry name" value="SLR0299 PROTEIN"/>
    <property type="match status" value="1"/>
</dbReference>
<accession>A0A3M9M8D3</accession>
<organism evidence="1 2">
    <name type="scientific">Rufibacter latericius</name>
    <dbReference type="NCBI Taxonomy" id="2487040"/>
    <lineage>
        <taxon>Bacteria</taxon>
        <taxon>Pseudomonadati</taxon>
        <taxon>Bacteroidota</taxon>
        <taxon>Cytophagia</taxon>
        <taxon>Cytophagales</taxon>
        <taxon>Hymenobacteraceae</taxon>
        <taxon>Rufibacter</taxon>
    </lineage>
</organism>
<name>A0A3M9M8D3_9BACT</name>
<keyword evidence="2" id="KW-1185">Reference proteome</keyword>
<dbReference type="EMBL" id="RJJD01000023">
    <property type="protein sequence ID" value="RNI21850.1"/>
    <property type="molecule type" value="Genomic_DNA"/>
</dbReference>
<reference evidence="1 2" key="1">
    <citation type="submission" date="2018-11" db="EMBL/GenBank/DDBJ databases">
        <title>Rufibacter latericius sp. nov., isolated from water in Baiyang Lake.</title>
        <authorList>
            <person name="Yang Y."/>
        </authorList>
    </citation>
    <scope>NUCLEOTIDE SEQUENCE [LARGE SCALE GENOMIC DNA]</scope>
    <source>
        <strain evidence="1 2">R-22-1c-1</strain>
    </source>
</reference>
<dbReference type="InterPro" id="IPR001707">
    <property type="entry name" value="Cmp_AcTrfase"/>
</dbReference>
<evidence type="ECO:0000313" key="1">
    <source>
        <dbReference type="EMBL" id="RNI21850.1"/>
    </source>
</evidence>
<dbReference type="InterPro" id="IPR023213">
    <property type="entry name" value="CAT-like_dom_sf"/>
</dbReference>
<dbReference type="Pfam" id="PF00302">
    <property type="entry name" value="CAT"/>
    <property type="match status" value="1"/>
</dbReference>
<dbReference type="SUPFAM" id="SSF52777">
    <property type="entry name" value="CoA-dependent acyltransferases"/>
    <property type="match status" value="1"/>
</dbReference>
<dbReference type="OrthoDB" id="9801766at2"/>
<evidence type="ECO:0000313" key="2">
    <source>
        <dbReference type="Proteomes" id="UP000272117"/>
    </source>
</evidence>
<keyword evidence="1" id="KW-0808">Transferase</keyword>
<sequence>MTSKYTKQSFPVEGWAREEQFRFFKTFTQPFFNVHTEVDITPLYRYCKQHNESVFLAYLYVTLEAARATESFRLRLEDEKVVLYEGLDLSTTVLRHDHSISFVSLPYQPTLRDFSLNSRKLIQNAQAGNQLFVGHQGPDLLHLTALPWFPSKGIEHAHSVNPQEAGVPKIAFGQMDVSPAKVTLPISVALHHALADGYHVHLFLEQMKGYIQAFSFMD</sequence>
<gene>
    <name evidence="1" type="ORF">EFB08_22145</name>
</gene>
<dbReference type="Gene3D" id="3.30.559.10">
    <property type="entry name" value="Chloramphenicol acetyltransferase-like domain"/>
    <property type="match status" value="1"/>
</dbReference>
<dbReference type="PANTHER" id="PTHR38474:SF1">
    <property type="entry name" value="SLR0299 PROTEIN"/>
    <property type="match status" value="1"/>
</dbReference>
<protein>
    <submittedName>
        <fullName evidence="1">Chloramphenicol acetyltransferase</fullName>
    </submittedName>
</protein>
<proteinExistence type="predicted"/>
<comment type="caution">
    <text evidence="1">The sequence shown here is derived from an EMBL/GenBank/DDBJ whole genome shotgun (WGS) entry which is preliminary data.</text>
</comment>
<dbReference type="AlphaFoldDB" id="A0A3M9M8D3"/>
<dbReference type="SMART" id="SM01059">
    <property type="entry name" value="CAT"/>
    <property type="match status" value="1"/>
</dbReference>